<dbReference type="AlphaFoldDB" id="A0A1H1LDH5"/>
<comment type="subcellular location">
    <subcellularLocation>
        <location evidence="1">Membrane</location>
        <topology evidence="1">Multi-pass membrane protein</topology>
    </subcellularLocation>
</comment>
<evidence type="ECO:0000256" key="3">
    <source>
        <dbReference type="ARBA" id="ARBA00022989"/>
    </source>
</evidence>
<feature type="transmembrane region" description="Helical" evidence="5">
    <location>
        <begin position="126"/>
        <end position="147"/>
    </location>
</feature>
<keyword evidence="3 5" id="KW-1133">Transmembrane helix</keyword>
<dbReference type="RefSeq" id="WP_051011413.1">
    <property type="nucleotide sequence ID" value="NZ_LT629765.1"/>
</dbReference>
<protein>
    <submittedName>
        <fullName evidence="7">Uncharacterized membrane protein YphA, DoxX/SURF4 family</fullName>
    </submittedName>
</protein>
<organism evidence="7 8">
    <name type="scientific">Corynebacterium timonense</name>
    <dbReference type="NCBI Taxonomy" id="441500"/>
    <lineage>
        <taxon>Bacteria</taxon>
        <taxon>Bacillati</taxon>
        <taxon>Actinomycetota</taxon>
        <taxon>Actinomycetes</taxon>
        <taxon>Mycobacteriales</taxon>
        <taxon>Corynebacteriaceae</taxon>
        <taxon>Corynebacterium</taxon>
    </lineage>
</organism>
<dbReference type="GO" id="GO:0030416">
    <property type="term" value="P:methylamine metabolic process"/>
    <property type="evidence" value="ECO:0007669"/>
    <property type="project" value="InterPro"/>
</dbReference>
<sequence>MERPAPTSPATREVVLDILSAAARFFMAYIWLSAGVSKIGVHMDVTQTIMAYEIFTPAWSDLLAHLIGPLEIGGGLLLLLGIKLRPAGWVSIGVLTLFIIGLASAWSRGLVIDCGCFSPSPEDTGTNLLVTIGRDVCYILITLFMIYRPYKKFALYP</sequence>
<dbReference type="GO" id="GO:0016020">
    <property type="term" value="C:membrane"/>
    <property type="evidence" value="ECO:0007669"/>
    <property type="project" value="UniProtKB-SubCell"/>
</dbReference>
<dbReference type="Proteomes" id="UP000182237">
    <property type="component" value="Chromosome I"/>
</dbReference>
<dbReference type="Pfam" id="PF07291">
    <property type="entry name" value="MauE"/>
    <property type="match status" value="1"/>
</dbReference>
<dbReference type="STRING" id="1203190.GCA_000312345_00599"/>
<feature type="transmembrane region" description="Helical" evidence="5">
    <location>
        <begin position="21"/>
        <end position="42"/>
    </location>
</feature>
<keyword evidence="4 5" id="KW-0472">Membrane</keyword>
<dbReference type="EMBL" id="LT629765">
    <property type="protein sequence ID" value="SDR72563.1"/>
    <property type="molecule type" value="Genomic_DNA"/>
</dbReference>
<reference evidence="7 8" key="1">
    <citation type="submission" date="2016-10" db="EMBL/GenBank/DDBJ databases">
        <authorList>
            <person name="de Groot N.N."/>
        </authorList>
    </citation>
    <scope>NUCLEOTIDE SEQUENCE [LARGE SCALE GENOMIC DNA]</scope>
    <source>
        <strain evidence="7 8">DSM 45434</strain>
    </source>
</reference>
<feature type="transmembrane region" description="Helical" evidence="5">
    <location>
        <begin position="62"/>
        <end position="80"/>
    </location>
</feature>
<feature type="transmembrane region" description="Helical" evidence="5">
    <location>
        <begin position="87"/>
        <end position="106"/>
    </location>
</feature>
<feature type="domain" description="Methylamine utilisation protein MauE" evidence="6">
    <location>
        <begin position="17"/>
        <end position="147"/>
    </location>
</feature>
<proteinExistence type="predicted"/>
<evidence type="ECO:0000313" key="7">
    <source>
        <dbReference type="EMBL" id="SDR72563.1"/>
    </source>
</evidence>
<evidence type="ECO:0000256" key="1">
    <source>
        <dbReference type="ARBA" id="ARBA00004141"/>
    </source>
</evidence>
<evidence type="ECO:0000259" key="6">
    <source>
        <dbReference type="Pfam" id="PF07291"/>
    </source>
</evidence>
<evidence type="ECO:0000313" key="8">
    <source>
        <dbReference type="Proteomes" id="UP000182237"/>
    </source>
</evidence>
<evidence type="ECO:0000256" key="5">
    <source>
        <dbReference type="SAM" id="Phobius"/>
    </source>
</evidence>
<dbReference type="eggNOG" id="COG2259">
    <property type="taxonomic scope" value="Bacteria"/>
</dbReference>
<dbReference type="OrthoDB" id="5422529at2"/>
<accession>A0A1H1LDH5</accession>
<dbReference type="InterPro" id="IPR009908">
    <property type="entry name" value="Methylamine_util_MauE"/>
</dbReference>
<evidence type="ECO:0000256" key="2">
    <source>
        <dbReference type="ARBA" id="ARBA00022692"/>
    </source>
</evidence>
<keyword evidence="2 5" id="KW-0812">Transmembrane</keyword>
<evidence type="ECO:0000256" key="4">
    <source>
        <dbReference type="ARBA" id="ARBA00023136"/>
    </source>
</evidence>
<gene>
    <name evidence="7" type="ORF">SAMN04488539_0169</name>
</gene>
<name>A0A1H1LDH5_9CORY</name>
<keyword evidence="8" id="KW-1185">Reference proteome</keyword>